<keyword evidence="2" id="KW-0812">Transmembrane</keyword>
<evidence type="ECO:0000256" key="4">
    <source>
        <dbReference type="ARBA" id="ARBA00022989"/>
    </source>
</evidence>
<dbReference type="Gene3D" id="1.10.630.10">
    <property type="entry name" value="Cytochrome P450"/>
    <property type="match status" value="2"/>
</dbReference>
<protein>
    <recommendedName>
        <fullName evidence="10">Cytochrome P450</fullName>
    </recommendedName>
</protein>
<keyword evidence="5" id="KW-0472">Membrane</keyword>
<dbReference type="PRINTS" id="PR00385">
    <property type="entry name" value="P450"/>
</dbReference>
<dbReference type="PRINTS" id="PR00463">
    <property type="entry name" value="EP450I"/>
</dbReference>
<dbReference type="InterPro" id="IPR017972">
    <property type="entry name" value="Cyt_P450_CS"/>
</dbReference>
<comment type="caution">
    <text evidence="8">The sequence shown here is derived from an EMBL/GenBank/DDBJ whole genome shotgun (WGS) entry which is preliminary data.</text>
</comment>
<dbReference type="InterPro" id="IPR002401">
    <property type="entry name" value="Cyt_P450_E_grp-I"/>
</dbReference>
<organism evidence="8 9">
    <name type="scientific">Vanilla planifolia</name>
    <name type="common">Vanilla</name>
    <dbReference type="NCBI Taxonomy" id="51239"/>
    <lineage>
        <taxon>Eukaryota</taxon>
        <taxon>Viridiplantae</taxon>
        <taxon>Streptophyta</taxon>
        <taxon>Embryophyta</taxon>
        <taxon>Tracheophyta</taxon>
        <taxon>Spermatophyta</taxon>
        <taxon>Magnoliopsida</taxon>
        <taxon>Liliopsida</taxon>
        <taxon>Asparagales</taxon>
        <taxon>Orchidaceae</taxon>
        <taxon>Vanilloideae</taxon>
        <taxon>Vanilleae</taxon>
        <taxon>Vanilla</taxon>
    </lineage>
</organism>
<dbReference type="PANTHER" id="PTHR24298">
    <property type="entry name" value="FLAVONOID 3'-MONOOXYGENASE-RELATED"/>
    <property type="match status" value="1"/>
</dbReference>
<dbReference type="GO" id="GO:0005506">
    <property type="term" value="F:iron ion binding"/>
    <property type="evidence" value="ECO:0007669"/>
    <property type="project" value="InterPro"/>
</dbReference>
<keyword evidence="7" id="KW-0560">Oxidoreductase</keyword>
<name>A0A835RF76_VANPL</name>
<keyword evidence="6 7" id="KW-0349">Heme</keyword>
<evidence type="ECO:0000256" key="1">
    <source>
        <dbReference type="ARBA" id="ARBA00004167"/>
    </source>
</evidence>
<keyword evidence="6 7" id="KW-0408">Iron</keyword>
<dbReference type="OrthoDB" id="527344at2759"/>
<keyword evidence="7" id="KW-0503">Monooxygenase</keyword>
<keyword evidence="9" id="KW-1185">Reference proteome</keyword>
<evidence type="ECO:0000313" key="9">
    <source>
        <dbReference type="Proteomes" id="UP000636800"/>
    </source>
</evidence>
<proteinExistence type="inferred from homology"/>
<evidence type="ECO:0000256" key="2">
    <source>
        <dbReference type="ARBA" id="ARBA00022692"/>
    </source>
</evidence>
<evidence type="ECO:0000256" key="3">
    <source>
        <dbReference type="ARBA" id="ARBA00022723"/>
    </source>
</evidence>
<accession>A0A835RF76</accession>
<evidence type="ECO:0000256" key="5">
    <source>
        <dbReference type="ARBA" id="ARBA00023136"/>
    </source>
</evidence>
<comment type="similarity">
    <text evidence="7">Belongs to the cytochrome P450 family.</text>
</comment>
<comment type="subcellular location">
    <subcellularLocation>
        <location evidence="1">Membrane</location>
        <topology evidence="1">Single-pass membrane protein</topology>
    </subcellularLocation>
</comment>
<gene>
    <name evidence="8" type="ORF">HPP92_008906</name>
</gene>
<dbReference type="GO" id="GO:0020037">
    <property type="term" value="F:heme binding"/>
    <property type="evidence" value="ECO:0007669"/>
    <property type="project" value="InterPro"/>
</dbReference>
<keyword evidence="4" id="KW-1133">Transmembrane helix</keyword>
<dbReference type="GO" id="GO:0016709">
    <property type="term" value="F:oxidoreductase activity, acting on paired donors, with incorporation or reduction of molecular oxygen, NAD(P)H as one donor, and incorporation of one atom of oxygen"/>
    <property type="evidence" value="ECO:0007669"/>
    <property type="project" value="TreeGrafter"/>
</dbReference>
<comment type="cofactor">
    <cofactor evidence="6">
        <name>heme</name>
        <dbReference type="ChEBI" id="CHEBI:30413"/>
    </cofactor>
</comment>
<keyword evidence="3 6" id="KW-0479">Metal-binding</keyword>
<feature type="binding site" description="axial binding residue" evidence="6">
    <location>
        <position position="302"/>
    </location>
    <ligand>
        <name>heme</name>
        <dbReference type="ChEBI" id="CHEBI:30413"/>
    </ligand>
    <ligandPart>
        <name>Fe</name>
        <dbReference type="ChEBI" id="CHEBI:18248"/>
    </ligandPart>
</feature>
<dbReference type="EMBL" id="JADCNL010000004">
    <property type="protein sequence ID" value="KAG0484827.1"/>
    <property type="molecule type" value="Genomic_DNA"/>
</dbReference>
<evidence type="ECO:0000256" key="6">
    <source>
        <dbReference type="PIRSR" id="PIRSR602401-1"/>
    </source>
</evidence>
<dbReference type="InterPro" id="IPR001128">
    <property type="entry name" value="Cyt_P450"/>
</dbReference>
<dbReference type="GO" id="GO:0016020">
    <property type="term" value="C:membrane"/>
    <property type="evidence" value="ECO:0007669"/>
    <property type="project" value="UniProtKB-SubCell"/>
</dbReference>
<sequence>MFCLLVLMCFGERLDERSIRDIEAAQRDILLYSSKYLRVFALVPNFLSKVVFRNRLNTVRKLRQRQSDIFLPLIRARRVRLKMENKEGEEERFVYSYVDSLFKINLTEEGGRRLCDEEIVVLCSEFLTAGTDTTAAVLQWTMAQIVDRRAVQEKLVEEIEKVTGRNGDEPTEDDLQKMPYLKAVVMEGLRRHPPAHFVLPHAVTKDVEFEGWLIPKNSSVNFMVADFGWDDKVWKDPMEFKPERFMEGGDGEGVDITGSREIKMMPFGVGRRICPGMGLAMLHIEYFVANLMMPFGVGRRICPGMGLAMLHIEYFVANLVKEFEWETADGEKVDFSEKSEFTTVMKKPLRVRITARRNR</sequence>
<dbReference type="InterPro" id="IPR051103">
    <property type="entry name" value="Plant_metabolite_P450s"/>
</dbReference>
<evidence type="ECO:0000313" key="8">
    <source>
        <dbReference type="EMBL" id="KAG0484827.1"/>
    </source>
</evidence>
<dbReference type="PROSITE" id="PS00086">
    <property type="entry name" value="CYTOCHROME_P450"/>
    <property type="match status" value="2"/>
</dbReference>
<dbReference type="Proteomes" id="UP000636800">
    <property type="component" value="Unassembled WGS sequence"/>
</dbReference>
<dbReference type="PANTHER" id="PTHR24298:SF800">
    <property type="entry name" value="CYTOCHROME P450 89A2-RELATED"/>
    <property type="match status" value="1"/>
</dbReference>
<reference evidence="8 9" key="1">
    <citation type="journal article" date="2020" name="Nat. Food">
        <title>A phased Vanilla planifolia genome enables genetic improvement of flavour and production.</title>
        <authorList>
            <person name="Hasing T."/>
            <person name="Tang H."/>
            <person name="Brym M."/>
            <person name="Khazi F."/>
            <person name="Huang T."/>
            <person name="Chambers A.H."/>
        </authorList>
    </citation>
    <scope>NUCLEOTIDE SEQUENCE [LARGE SCALE GENOMIC DNA]</scope>
    <source>
        <tissue evidence="8">Leaf</tissue>
    </source>
</reference>
<evidence type="ECO:0008006" key="10">
    <source>
        <dbReference type="Google" id="ProtNLM"/>
    </source>
</evidence>
<dbReference type="AlphaFoldDB" id="A0A835RF76"/>
<dbReference type="Pfam" id="PF00067">
    <property type="entry name" value="p450"/>
    <property type="match status" value="2"/>
</dbReference>
<dbReference type="InterPro" id="IPR036396">
    <property type="entry name" value="Cyt_P450_sf"/>
</dbReference>
<evidence type="ECO:0000256" key="7">
    <source>
        <dbReference type="RuleBase" id="RU000461"/>
    </source>
</evidence>
<dbReference type="SUPFAM" id="SSF48264">
    <property type="entry name" value="Cytochrome P450"/>
    <property type="match status" value="2"/>
</dbReference>